<dbReference type="EMBL" id="WMBQ01000001">
    <property type="protein sequence ID" value="MTD95028.1"/>
    <property type="molecule type" value="Genomic_DNA"/>
</dbReference>
<comment type="caution">
    <text evidence="1">The sequence shown here is derived from an EMBL/GenBank/DDBJ whole genome shotgun (WGS) entry which is preliminary data.</text>
</comment>
<organism evidence="1 2">
    <name type="scientific">Hyphomicrobium album</name>
    <dbReference type="NCBI Taxonomy" id="2665159"/>
    <lineage>
        <taxon>Bacteria</taxon>
        <taxon>Pseudomonadati</taxon>
        <taxon>Pseudomonadota</taxon>
        <taxon>Alphaproteobacteria</taxon>
        <taxon>Hyphomicrobiales</taxon>
        <taxon>Hyphomicrobiaceae</taxon>
        <taxon>Hyphomicrobium</taxon>
    </lineage>
</organism>
<dbReference type="Proteomes" id="UP000440694">
    <property type="component" value="Unassembled WGS sequence"/>
</dbReference>
<keyword evidence="2" id="KW-1185">Reference proteome</keyword>
<sequence length="120" mass="13621">MRTLIISYDLAQPHRNKHVLAHHIMAIGNSWARPLEQTWYVRTDATEEEIEAQLRGALDPDDGLLIQATRDEAVLTNTALRWFRQRRAGVDMGGDSNVLAFPMPKPFIDDQQELPLAEAC</sequence>
<gene>
    <name evidence="1" type="ORF">GIW81_11865</name>
</gene>
<dbReference type="RefSeq" id="WP_154739377.1">
    <property type="nucleotide sequence ID" value="NZ_WMBQ01000001.1"/>
</dbReference>
<name>A0A6I3KKY3_9HYPH</name>
<reference evidence="1 2" key="1">
    <citation type="submission" date="2019-11" db="EMBL/GenBank/DDBJ databases">
        <title>Identification of a novel strain.</title>
        <authorList>
            <person name="Xu Q."/>
            <person name="Wang G."/>
        </authorList>
    </citation>
    <scope>NUCLEOTIDE SEQUENCE [LARGE SCALE GENOMIC DNA]</scope>
    <source>
        <strain evidence="2">xq</strain>
    </source>
</reference>
<protein>
    <submittedName>
        <fullName evidence="1">Uncharacterized protein</fullName>
    </submittedName>
</protein>
<dbReference type="AlphaFoldDB" id="A0A6I3KKY3"/>
<evidence type="ECO:0000313" key="2">
    <source>
        <dbReference type="Proteomes" id="UP000440694"/>
    </source>
</evidence>
<accession>A0A6I3KKY3</accession>
<evidence type="ECO:0000313" key="1">
    <source>
        <dbReference type="EMBL" id="MTD95028.1"/>
    </source>
</evidence>
<proteinExistence type="predicted"/>